<evidence type="ECO:0000313" key="1">
    <source>
        <dbReference type="EMBL" id="TFK71568.1"/>
    </source>
</evidence>
<accession>A0ACD3B0V6</accession>
<feature type="non-terminal residue" evidence="1">
    <location>
        <position position="53"/>
    </location>
</feature>
<dbReference type="EMBL" id="ML208296">
    <property type="protein sequence ID" value="TFK71568.1"/>
    <property type="molecule type" value="Genomic_DNA"/>
</dbReference>
<evidence type="ECO:0000313" key="2">
    <source>
        <dbReference type="Proteomes" id="UP000308600"/>
    </source>
</evidence>
<reference evidence="1 2" key="1">
    <citation type="journal article" date="2019" name="Nat. Ecol. Evol.">
        <title>Megaphylogeny resolves global patterns of mushroom evolution.</title>
        <authorList>
            <person name="Varga T."/>
            <person name="Krizsan K."/>
            <person name="Foldi C."/>
            <person name="Dima B."/>
            <person name="Sanchez-Garcia M."/>
            <person name="Sanchez-Ramirez S."/>
            <person name="Szollosi G.J."/>
            <person name="Szarkandi J.G."/>
            <person name="Papp V."/>
            <person name="Albert L."/>
            <person name="Andreopoulos W."/>
            <person name="Angelini C."/>
            <person name="Antonin V."/>
            <person name="Barry K.W."/>
            <person name="Bougher N.L."/>
            <person name="Buchanan P."/>
            <person name="Buyck B."/>
            <person name="Bense V."/>
            <person name="Catcheside P."/>
            <person name="Chovatia M."/>
            <person name="Cooper J."/>
            <person name="Damon W."/>
            <person name="Desjardin D."/>
            <person name="Finy P."/>
            <person name="Geml J."/>
            <person name="Haridas S."/>
            <person name="Hughes K."/>
            <person name="Justo A."/>
            <person name="Karasinski D."/>
            <person name="Kautmanova I."/>
            <person name="Kiss B."/>
            <person name="Kocsube S."/>
            <person name="Kotiranta H."/>
            <person name="LaButti K.M."/>
            <person name="Lechner B.E."/>
            <person name="Liimatainen K."/>
            <person name="Lipzen A."/>
            <person name="Lukacs Z."/>
            <person name="Mihaltcheva S."/>
            <person name="Morgado L.N."/>
            <person name="Niskanen T."/>
            <person name="Noordeloos M.E."/>
            <person name="Ohm R.A."/>
            <person name="Ortiz-Santana B."/>
            <person name="Ovrebo C."/>
            <person name="Racz N."/>
            <person name="Riley R."/>
            <person name="Savchenko A."/>
            <person name="Shiryaev A."/>
            <person name="Soop K."/>
            <person name="Spirin V."/>
            <person name="Szebenyi C."/>
            <person name="Tomsovsky M."/>
            <person name="Tulloss R.E."/>
            <person name="Uehling J."/>
            <person name="Grigoriev I.V."/>
            <person name="Vagvolgyi C."/>
            <person name="Papp T."/>
            <person name="Martin F.M."/>
            <person name="Miettinen O."/>
            <person name="Hibbett D.S."/>
            <person name="Nagy L.G."/>
        </authorList>
    </citation>
    <scope>NUCLEOTIDE SEQUENCE [LARGE SCALE GENOMIC DNA]</scope>
    <source>
        <strain evidence="1 2">NL-1719</strain>
    </source>
</reference>
<protein>
    <submittedName>
        <fullName evidence="1">Uncharacterized protein</fullName>
    </submittedName>
</protein>
<gene>
    <name evidence="1" type="ORF">BDN72DRAFT_837471</name>
</gene>
<sequence>MMNRKLPLVAPPIPPLCSLNFFSLFCIILRIVIYNPLLPIQCTYLAFLLTMNL</sequence>
<organism evidence="1 2">
    <name type="scientific">Pluteus cervinus</name>
    <dbReference type="NCBI Taxonomy" id="181527"/>
    <lineage>
        <taxon>Eukaryota</taxon>
        <taxon>Fungi</taxon>
        <taxon>Dikarya</taxon>
        <taxon>Basidiomycota</taxon>
        <taxon>Agaricomycotina</taxon>
        <taxon>Agaricomycetes</taxon>
        <taxon>Agaricomycetidae</taxon>
        <taxon>Agaricales</taxon>
        <taxon>Pluteineae</taxon>
        <taxon>Pluteaceae</taxon>
        <taxon>Pluteus</taxon>
    </lineage>
</organism>
<keyword evidence="2" id="KW-1185">Reference proteome</keyword>
<proteinExistence type="predicted"/>
<dbReference type="Proteomes" id="UP000308600">
    <property type="component" value="Unassembled WGS sequence"/>
</dbReference>
<name>A0ACD3B0V6_9AGAR</name>